<dbReference type="RefSeq" id="WP_039363316.1">
    <property type="nucleotide sequence ID" value="NZ_PGEZ01000001.1"/>
</dbReference>
<dbReference type="InterPro" id="IPR008778">
    <property type="entry name" value="Pirin_C_dom"/>
</dbReference>
<comment type="similarity">
    <text evidence="1 3">Belongs to the pirin family.</text>
</comment>
<dbReference type="PANTHER" id="PTHR13903:SF8">
    <property type="entry name" value="PIRIN"/>
    <property type="match status" value="1"/>
</dbReference>
<accession>A0A0B2B1X8</accession>
<sequence>MSNTELHPAETTCGTAQSPDVELLEPRLVPLGGPRAMTVRRTLPQRARSLIGAWCFVDHYGPDDVAQTGGMAVPGHPHTGLQTVTWLFSGEVDHRDTVGSSQRIRPGEVNLMTAGAGIAHSEFSTPETTMLQGVQLWIALPASARTGPPSFEHHVAEPVAYAEATVRTFVGSFAGTSSPVTTYTPTVAAEIVLPAGVAVTFEVDPAFEHGVLVDVGPVDVDGTLVDDAALAYRPTGRTTLRLTTAEQPARVVLIGGEPLGEQIVMWWNFVGRDHDEIVASRAAWMDQIAGAADGTPYGRFPSSWGDDVLPAPELPNARLRPRRQPPG</sequence>
<dbReference type="InterPro" id="IPR003829">
    <property type="entry name" value="Pirin_N_dom"/>
</dbReference>
<dbReference type="InterPro" id="IPR012093">
    <property type="entry name" value="Pirin"/>
</dbReference>
<dbReference type="AlphaFoldDB" id="A0A0B2B1X8"/>
<feature type="binding site" evidence="2">
    <location>
        <position position="120"/>
    </location>
    <ligand>
        <name>Fe cation</name>
        <dbReference type="ChEBI" id="CHEBI:24875"/>
    </ligand>
</feature>
<keyword evidence="2" id="KW-0408">Iron</keyword>
<evidence type="ECO:0000313" key="6">
    <source>
        <dbReference type="EMBL" id="PJJ57679.1"/>
    </source>
</evidence>
<dbReference type="InterPro" id="IPR011051">
    <property type="entry name" value="RmlC_Cupin_sf"/>
</dbReference>
<dbReference type="OrthoDB" id="321327at2"/>
<feature type="binding site" evidence="2">
    <location>
        <position position="76"/>
    </location>
    <ligand>
        <name>Fe cation</name>
        <dbReference type="ChEBI" id="CHEBI:24875"/>
    </ligand>
</feature>
<organism evidence="6 7">
    <name type="scientific">Mumia flava</name>
    <dbReference type="NCBI Taxonomy" id="1348852"/>
    <lineage>
        <taxon>Bacteria</taxon>
        <taxon>Bacillati</taxon>
        <taxon>Actinomycetota</taxon>
        <taxon>Actinomycetes</taxon>
        <taxon>Propionibacteriales</taxon>
        <taxon>Nocardioidaceae</taxon>
        <taxon>Mumia</taxon>
    </lineage>
</organism>
<evidence type="ECO:0008006" key="8">
    <source>
        <dbReference type="Google" id="ProtNLM"/>
    </source>
</evidence>
<dbReference type="Pfam" id="PF05726">
    <property type="entry name" value="Pirin_C"/>
    <property type="match status" value="1"/>
</dbReference>
<gene>
    <name evidence="6" type="ORF">CLV56_1917</name>
</gene>
<dbReference type="Gene3D" id="2.60.120.10">
    <property type="entry name" value="Jelly Rolls"/>
    <property type="match status" value="1"/>
</dbReference>
<feature type="domain" description="Pirin N-terminal" evidence="4">
    <location>
        <begin position="38"/>
        <end position="138"/>
    </location>
</feature>
<dbReference type="CDD" id="cd02909">
    <property type="entry name" value="cupin_pirin_N"/>
    <property type="match status" value="1"/>
</dbReference>
<dbReference type="InterPro" id="IPR014710">
    <property type="entry name" value="RmlC-like_jellyroll"/>
</dbReference>
<reference evidence="6 7" key="1">
    <citation type="submission" date="2017-11" db="EMBL/GenBank/DDBJ databases">
        <title>Genomic Encyclopedia of Archaeal and Bacterial Type Strains, Phase II (KMG-II): From Individual Species to Whole Genera.</title>
        <authorList>
            <person name="Goeker M."/>
        </authorList>
    </citation>
    <scope>NUCLEOTIDE SEQUENCE [LARGE SCALE GENOMIC DNA]</scope>
    <source>
        <strain evidence="6 7">DSM 27763</strain>
    </source>
</reference>
<feature type="binding site" evidence="2">
    <location>
        <position position="122"/>
    </location>
    <ligand>
        <name>Fe cation</name>
        <dbReference type="ChEBI" id="CHEBI:24875"/>
    </ligand>
</feature>
<proteinExistence type="inferred from homology"/>
<feature type="domain" description="Pirin C-terminal" evidence="5">
    <location>
        <begin position="189"/>
        <end position="284"/>
    </location>
</feature>
<dbReference type="Pfam" id="PF02678">
    <property type="entry name" value="Pirin"/>
    <property type="match status" value="1"/>
</dbReference>
<evidence type="ECO:0000256" key="2">
    <source>
        <dbReference type="PIRSR" id="PIRSR006232-1"/>
    </source>
</evidence>
<evidence type="ECO:0000259" key="4">
    <source>
        <dbReference type="Pfam" id="PF02678"/>
    </source>
</evidence>
<evidence type="ECO:0000313" key="7">
    <source>
        <dbReference type="Proteomes" id="UP000230842"/>
    </source>
</evidence>
<evidence type="ECO:0000256" key="1">
    <source>
        <dbReference type="ARBA" id="ARBA00008416"/>
    </source>
</evidence>
<dbReference type="SUPFAM" id="SSF51182">
    <property type="entry name" value="RmlC-like cupins"/>
    <property type="match status" value="1"/>
</dbReference>
<keyword evidence="7" id="KW-1185">Reference proteome</keyword>
<dbReference type="GO" id="GO:0046872">
    <property type="term" value="F:metal ion binding"/>
    <property type="evidence" value="ECO:0007669"/>
    <property type="project" value="UniProtKB-KW"/>
</dbReference>
<dbReference type="Proteomes" id="UP000230842">
    <property type="component" value="Unassembled WGS sequence"/>
</dbReference>
<evidence type="ECO:0000256" key="3">
    <source>
        <dbReference type="RuleBase" id="RU003457"/>
    </source>
</evidence>
<dbReference type="PIRSF" id="PIRSF006232">
    <property type="entry name" value="Pirin"/>
    <property type="match status" value="1"/>
</dbReference>
<dbReference type="EMBL" id="PGEZ01000001">
    <property type="protein sequence ID" value="PJJ57679.1"/>
    <property type="molecule type" value="Genomic_DNA"/>
</dbReference>
<feature type="binding site" evidence="2">
    <location>
        <position position="78"/>
    </location>
    <ligand>
        <name>Fe cation</name>
        <dbReference type="ChEBI" id="CHEBI:24875"/>
    </ligand>
</feature>
<dbReference type="PANTHER" id="PTHR13903">
    <property type="entry name" value="PIRIN-RELATED"/>
    <property type="match status" value="1"/>
</dbReference>
<comment type="cofactor">
    <cofactor evidence="2">
        <name>Fe cation</name>
        <dbReference type="ChEBI" id="CHEBI:24875"/>
    </cofactor>
    <text evidence="2">Binds 1 Fe cation per subunit.</text>
</comment>
<comment type="caution">
    <text evidence="6">The sequence shown here is derived from an EMBL/GenBank/DDBJ whole genome shotgun (WGS) entry which is preliminary data.</text>
</comment>
<name>A0A0B2B1X8_9ACTN</name>
<evidence type="ECO:0000259" key="5">
    <source>
        <dbReference type="Pfam" id="PF05726"/>
    </source>
</evidence>
<protein>
    <recommendedName>
        <fullName evidence="8">Pirin</fullName>
    </recommendedName>
</protein>
<keyword evidence="2" id="KW-0479">Metal-binding</keyword>